<evidence type="ECO:0000256" key="2">
    <source>
        <dbReference type="SAM" id="MobiDB-lite"/>
    </source>
</evidence>
<comment type="caution">
    <text evidence="4">The sequence shown here is derived from an EMBL/GenBank/DDBJ whole genome shotgun (WGS) entry which is preliminary data.</text>
</comment>
<gene>
    <name evidence="4" type="ORF">BC793_101650</name>
</gene>
<organism evidence="4 5">
    <name type="scientific">Actinoplanes xinjiangensis</name>
    <dbReference type="NCBI Taxonomy" id="512350"/>
    <lineage>
        <taxon>Bacteria</taxon>
        <taxon>Bacillati</taxon>
        <taxon>Actinomycetota</taxon>
        <taxon>Actinomycetes</taxon>
        <taxon>Micromonosporales</taxon>
        <taxon>Micromonosporaceae</taxon>
        <taxon>Actinoplanes</taxon>
    </lineage>
</organism>
<dbReference type="InterPro" id="IPR002539">
    <property type="entry name" value="MaoC-like_dom"/>
</dbReference>
<dbReference type="RefSeq" id="WP_249037370.1">
    <property type="nucleotide sequence ID" value="NZ_QGGR01000001.1"/>
</dbReference>
<evidence type="ECO:0000259" key="3">
    <source>
        <dbReference type="Pfam" id="PF01575"/>
    </source>
</evidence>
<feature type="compositionally biased region" description="Polar residues" evidence="2">
    <location>
        <begin position="180"/>
        <end position="189"/>
    </location>
</feature>
<dbReference type="PANTHER" id="PTHR43841:SF1">
    <property type="entry name" value="3-HYDROXYACYL-THIOESTER DEHYDRATASE X"/>
    <property type="match status" value="1"/>
</dbReference>
<name>A0A316FV90_9ACTN</name>
<evidence type="ECO:0000313" key="4">
    <source>
        <dbReference type="EMBL" id="PWK52641.1"/>
    </source>
</evidence>
<protein>
    <submittedName>
        <fullName evidence="4">Acyl dehydratase</fullName>
    </submittedName>
</protein>
<dbReference type="SUPFAM" id="SSF54637">
    <property type="entry name" value="Thioesterase/thiol ester dehydrase-isomerase"/>
    <property type="match status" value="2"/>
</dbReference>
<sequence>MVAVVELSAGPGTTAAYARAALGLIPGFTRSGGALPDVEVRRRDVTVDRSHLAAYDRVCGFRLTDTLPPTYPHVLAFPLAMRLMTAPDFPLPLIGLVHIANRITVHRPIPSGAALDLSVRATALGDHPRGRRFDILATAALDGTEVWRGLSTYLRLAPPQPAPAPDTTPDTAQAPETTGEDSPNGSRSLPSAAAGPGTAGPGAAGPGAAGPGAAGPGAAGPGAAASSAGSEWRVPARVGTDYAAVSGDRNPIHTSRLGARLFGFPRPIAHGMWTKAHALAALEGRLPDAYTVDVTFRKPLLLPARATFTTVSTPDGWSFALASSHPHLTGIVTGPT</sequence>
<dbReference type="InterPro" id="IPR029069">
    <property type="entry name" value="HotDog_dom_sf"/>
</dbReference>
<feature type="compositionally biased region" description="Low complexity" evidence="2">
    <location>
        <begin position="221"/>
        <end position="230"/>
    </location>
</feature>
<dbReference type="Gene3D" id="3.10.129.10">
    <property type="entry name" value="Hotdog Thioesterase"/>
    <property type="match status" value="1"/>
</dbReference>
<proteinExistence type="inferred from homology"/>
<accession>A0A316FV90</accession>
<dbReference type="EMBL" id="QGGR01000001">
    <property type="protein sequence ID" value="PWK52641.1"/>
    <property type="molecule type" value="Genomic_DNA"/>
</dbReference>
<keyword evidence="5" id="KW-1185">Reference proteome</keyword>
<evidence type="ECO:0000313" key="5">
    <source>
        <dbReference type="Proteomes" id="UP000245697"/>
    </source>
</evidence>
<feature type="compositionally biased region" description="Low complexity" evidence="2">
    <location>
        <begin position="167"/>
        <end position="177"/>
    </location>
</feature>
<reference evidence="4 5" key="1">
    <citation type="submission" date="2018-05" db="EMBL/GenBank/DDBJ databases">
        <title>Genomic Encyclopedia of Archaeal and Bacterial Type Strains, Phase II (KMG-II): from individual species to whole genera.</title>
        <authorList>
            <person name="Goeker M."/>
        </authorList>
    </citation>
    <scope>NUCLEOTIDE SEQUENCE [LARGE SCALE GENOMIC DNA]</scope>
    <source>
        <strain evidence="4 5">DSM 45184</strain>
    </source>
</reference>
<feature type="compositionally biased region" description="Gly residues" evidence="2">
    <location>
        <begin position="197"/>
        <end position="220"/>
    </location>
</feature>
<dbReference type="PANTHER" id="PTHR43841">
    <property type="entry name" value="3-HYDROXYACYL-THIOESTER DEHYDRATASE HTDX-RELATED"/>
    <property type="match status" value="1"/>
</dbReference>
<dbReference type="AlphaFoldDB" id="A0A316FV90"/>
<feature type="region of interest" description="Disordered" evidence="2">
    <location>
        <begin position="157"/>
        <end position="232"/>
    </location>
</feature>
<feature type="domain" description="MaoC-like" evidence="3">
    <location>
        <begin position="242"/>
        <end position="309"/>
    </location>
</feature>
<evidence type="ECO:0000256" key="1">
    <source>
        <dbReference type="ARBA" id="ARBA00005254"/>
    </source>
</evidence>
<dbReference type="Pfam" id="PF01575">
    <property type="entry name" value="MaoC_dehydratas"/>
    <property type="match status" value="1"/>
</dbReference>
<comment type="similarity">
    <text evidence="1">Belongs to the enoyl-CoA hydratase/isomerase family.</text>
</comment>
<dbReference type="Proteomes" id="UP000245697">
    <property type="component" value="Unassembled WGS sequence"/>
</dbReference>